<dbReference type="EMBL" id="CDMY01000313">
    <property type="protein sequence ID" value="CEM01933.1"/>
    <property type="molecule type" value="Genomic_DNA"/>
</dbReference>
<dbReference type="Proteomes" id="UP000041254">
    <property type="component" value="Unassembled WGS sequence"/>
</dbReference>
<dbReference type="VEuPathDB" id="CryptoDB:Vbra_13359"/>
<reference evidence="2 3" key="1">
    <citation type="submission" date="2014-11" db="EMBL/GenBank/DDBJ databases">
        <authorList>
            <person name="Zhu J."/>
            <person name="Qi W."/>
            <person name="Song R."/>
        </authorList>
    </citation>
    <scope>NUCLEOTIDE SEQUENCE [LARGE SCALE GENOMIC DNA]</scope>
</reference>
<proteinExistence type="predicted"/>
<evidence type="ECO:0000256" key="1">
    <source>
        <dbReference type="SAM" id="MobiDB-lite"/>
    </source>
</evidence>
<feature type="region of interest" description="Disordered" evidence="1">
    <location>
        <begin position="124"/>
        <end position="144"/>
    </location>
</feature>
<organism evidence="2 3">
    <name type="scientific">Vitrella brassicaformis (strain CCMP3155)</name>
    <dbReference type="NCBI Taxonomy" id="1169540"/>
    <lineage>
        <taxon>Eukaryota</taxon>
        <taxon>Sar</taxon>
        <taxon>Alveolata</taxon>
        <taxon>Colpodellida</taxon>
        <taxon>Vitrellaceae</taxon>
        <taxon>Vitrella</taxon>
    </lineage>
</organism>
<evidence type="ECO:0000313" key="3">
    <source>
        <dbReference type="Proteomes" id="UP000041254"/>
    </source>
</evidence>
<dbReference type="InParanoid" id="A0A0G4EUG4"/>
<keyword evidence="3" id="KW-1185">Reference proteome</keyword>
<name>A0A0G4EUG4_VITBC</name>
<evidence type="ECO:0000313" key="2">
    <source>
        <dbReference type="EMBL" id="CEM01933.1"/>
    </source>
</evidence>
<protein>
    <submittedName>
        <fullName evidence="2">Uncharacterized protein</fullName>
    </submittedName>
</protein>
<dbReference type="AlphaFoldDB" id="A0A0G4EUG4"/>
<accession>A0A0G4EUG4</accession>
<sequence length="144" mass="15802">MLSALPAWKMRVCLHSLPMCRRPTNGQASADSVVRLHRVAEVRVFSSRARDVWRKSDEVCEVPAACKTSTLTTTPPATPSSAIPVNAILPPPKARRLNLEQPGCVHTNTDLFKGFQWRAIHPQRHSLGGPQHRHRLASAGTCAA</sequence>
<gene>
    <name evidence="2" type="ORF">Vbra_13359</name>
</gene>